<dbReference type="EMBL" id="JANJZL010000011">
    <property type="protein sequence ID" value="MCR2045088.1"/>
    <property type="molecule type" value="Genomic_DNA"/>
</dbReference>
<protein>
    <submittedName>
        <fullName evidence="1">DUF3793 family protein</fullName>
    </submittedName>
</protein>
<dbReference type="AlphaFoldDB" id="A0A9X2S5Z7"/>
<dbReference type="OrthoDB" id="5393676at2"/>
<sequence length="141" mass="16673">MKKYFALDYYELKETKNGVHILFYNKFKMKEILKDEKNSTFLKRFGYAPNNTIQENLEILRGRYKIVCPHEIGIFLGYPISDVIDFIKCPNKKCLTKGYWKVYNDLENAELLFESYDRVKIKIMDSIINNPNKVIVGLNSL</sequence>
<comment type="caution">
    <text evidence="1">The sequence shown here is derived from an EMBL/GenBank/DDBJ whole genome shotgun (WGS) entry which is preliminary data.</text>
</comment>
<reference evidence="1" key="1">
    <citation type="submission" date="2022-07" db="EMBL/GenBank/DDBJ databases">
        <title>Enhanced cultured diversity of the mouse gut microbiota enables custom-made synthetic communities.</title>
        <authorList>
            <person name="Afrizal A."/>
        </authorList>
    </citation>
    <scope>NUCLEOTIDE SEQUENCE</scope>
    <source>
        <strain evidence="1">DSM 29482</strain>
    </source>
</reference>
<dbReference type="InterPro" id="IPR024523">
    <property type="entry name" value="DUF3793"/>
</dbReference>
<accession>A0A9X2S5Z7</accession>
<evidence type="ECO:0000313" key="1">
    <source>
        <dbReference type="EMBL" id="MCR2045088.1"/>
    </source>
</evidence>
<proteinExistence type="predicted"/>
<dbReference type="Proteomes" id="UP001142078">
    <property type="component" value="Unassembled WGS sequence"/>
</dbReference>
<dbReference type="RefSeq" id="WP_081915251.1">
    <property type="nucleotide sequence ID" value="NZ_CABKTM010000049.1"/>
</dbReference>
<gene>
    <name evidence="1" type="ORF">NSA23_13345</name>
</gene>
<keyword evidence="2" id="KW-1185">Reference proteome</keyword>
<evidence type="ECO:0000313" key="2">
    <source>
        <dbReference type="Proteomes" id="UP001142078"/>
    </source>
</evidence>
<organism evidence="1 2">
    <name type="scientific">Anaerosalibacter massiliensis</name>
    <dbReference type="NCBI Taxonomy" id="1347392"/>
    <lineage>
        <taxon>Bacteria</taxon>
        <taxon>Bacillati</taxon>
        <taxon>Bacillota</taxon>
        <taxon>Tissierellia</taxon>
        <taxon>Tissierellales</taxon>
        <taxon>Sporanaerobacteraceae</taxon>
        <taxon>Anaerosalibacter</taxon>
    </lineage>
</organism>
<name>A0A9X2S5Z7_9FIRM</name>
<dbReference type="Pfam" id="PF12672">
    <property type="entry name" value="DUF3793"/>
    <property type="match status" value="1"/>
</dbReference>